<dbReference type="Pfam" id="PF12796">
    <property type="entry name" value="Ank_2"/>
    <property type="match status" value="1"/>
</dbReference>
<dbReference type="KEGG" id="zal:AZF00_03060"/>
<evidence type="ECO:0000256" key="1">
    <source>
        <dbReference type="PROSITE-ProRule" id="PRU00023"/>
    </source>
</evidence>
<dbReference type="Proteomes" id="UP000074119">
    <property type="component" value="Chromosome"/>
</dbReference>
<keyword evidence="1" id="KW-0040">ANK repeat</keyword>
<dbReference type="InterPro" id="IPR002110">
    <property type="entry name" value="Ankyrin_rpt"/>
</dbReference>
<dbReference type="InterPro" id="IPR036770">
    <property type="entry name" value="Ankyrin_rpt-contain_sf"/>
</dbReference>
<accession>A0A127M293</accession>
<feature type="compositionally biased region" description="Basic and acidic residues" evidence="2">
    <location>
        <begin position="1"/>
        <end position="10"/>
    </location>
</feature>
<name>A0A127M293_9GAMM</name>
<dbReference type="PROSITE" id="PS50088">
    <property type="entry name" value="ANK_REPEAT"/>
    <property type="match status" value="1"/>
</dbReference>
<evidence type="ECO:0000313" key="3">
    <source>
        <dbReference type="EMBL" id="AMO67342.1"/>
    </source>
</evidence>
<reference evidence="3 4" key="1">
    <citation type="submission" date="2015-12" db="EMBL/GenBank/DDBJ databases">
        <authorList>
            <person name="Shamseldin A."/>
            <person name="Moawad H."/>
            <person name="Abd El-Rahim W.M."/>
            <person name="Sadowsky M.J."/>
        </authorList>
    </citation>
    <scope>NUCLEOTIDE SEQUENCE [LARGE SCALE GENOMIC DNA]</scope>
    <source>
        <strain evidence="3 4">SM2</strain>
    </source>
</reference>
<feature type="repeat" description="ANK" evidence="1">
    <location>
        <begin position="107"/>
        <end position="129"/>
    </location>
</feature>
<evidence type="ECO:0000313" key="4">
    <source>
        <dbReference type="Proteomes" id="UP000074119"/>
    </source>
</evidence>
<dbReference type="AlphaFoldDB" id="A0A127M293"/>
<gene>
    <name evidence="3" type="ORF">AZF00_03060</name>
</gene>
<dbReference type="PROSITE" id="PS50297">
    <property type="entry name" value="ANK_REP_REGION"/>
    <property type="match status" value="1"/>
</dbReference>
<evidence type="ECO:0000256" key="2">
    <source>
        <dbReference type="SAM" id="MobiDB-lite"/>
    </source>
</evidence>
<dbReference type="Gene3D" id="1.25.40.20">
    <property type="entry name" value="Ankyrin repeat-containing domain"/>
    <property type="match status" value="1"/>
</dbReference>
<dbReference type="SUPFAM" id="SSF48403">
    <property type="entry name" value="Ankyrin repeat"/>
    <property type="match status" value="1"/>
</dbReference>
<dbReference type="EMBL" id="CP014544">
    <property type="protein sequence ID" value="AMO67342.1"/>
    <property type="molecule type" value="Genomic_DNA"/>
</dbReference>
<dbReference type="RefSeq" id="WP_062383143.1">
    <property type="nucleotide sequence ID" value="NZ_CP014544.1"/>
</dbReference>
<organism evidence="3 4">
    <name type="scientific">Zhongshania aliphaticivorans</name>
    <dbReference type="NCBI Taxonomy" id="1470434"/>
    <lineage>
        <taxon>Bacteria</taxon>
        <taxon>Pseudomonadati</taxon>
        <taxon>Pseudomonadota</taxon>
        <taxon>Gammaproteobacteria</taxon>
        <taxon>Cellvibrionales</taxon>
        <taxon>Spongiibacteraceae</taxon>
        <taxon>Zhongshania</taxon>
    </lineage>
</organism>
<sequence>MADSGDRQNFTDRLLSSDTNTKRVSEIESQLDADTKEAYRLKHLADLQPMGMVSTGGYQAGDDSARGNGMEILLARRFFAAVERGDAITVLAYIRIGYDINKRRERLGDTALHIAAARDAKDVLKVLIESRRCDFLIRDNRGLLASEMAYLFGDNPAAARLLGNKERKQAKAQGIKLTRRQ</sequence>
<proteinExistence type="predicted"/>
<feature type="region of interest" description="Disordered" evidence="2">
    <location>
        <begin position="1"/>
        <end position="21"/>
    </location>
</feature>
<protein>
    <submittedName>
        <fullName evidence="3">Uncharacterized protein</fullName>
    </submittedName>
</protein>
<dbReference type="STRING" id="1470434.AZF00_03060"/>